<dbReference type="OrthoDB" id="60477at2759"/>
<dbReference type="Pfam" id="PF25556">
    <property type="entry name" value="SET_TTL"/>
    <property type="match status" value="1"/>
</dbReference>
<evidence type="ECO:0000259" key="1">
    <source>
        <dbReference type="Pfam" id="PF25556"/>
    </source>
</evidence>
<dbReference type="GO" id="GO:0005737">
    <property type="term" value="C:cytoplasm"/>
    <property type="evidence" value="ECO:0007669"/>
    <property type="project" value="TreeGrafter"/>
</dbReference>
<dbReference type="InterPro" id="IPR004344">
    <property type="entry name" value="TTL/TTLL_fam"/>
</dbReference>
<evidence type="ECO:0000313" key="2">
    <source>
        <dbReference type="EMBL" id="CAH1799086.1"/>
    </source>
</evidence>
<dbReference type="Gene3D" id="3.30.470.20">
    <property type="entry name" value="ATP-grasp fold, B domain"/>
    <property type="match status" value="1"/>
</dbReference>
<dbReference type="InterPro" id="IPR027749">
    <property type="entry name" value="TTLL12"/>
</dbReference>
<accession>A0A8S4PXT0</accession>
<dbReference type="Pfam" id="PF03133">
    <property type="entry name" value="TTL"/>
    <property type="match status" value="2"/>
</dbReference>
<dbReference type="Proteomes" id="UP000749559">
    <property type="component" value="Unassembled WGS sequence"/>
</dbReference>
<dbReference type="InterPro" id="IPR057954">
    <property type="entry name" value="SET_TTL12"/>
</dbReference>
<dbReference type="PANTHER" id="PTHR46088:SF1">
    <property type="entry name" value="TUBULIN--TYROSINE LIGASE-LIKE PROTEIN 12"/>
    <property type="match status" value="1"/>
</dbReference>
<organism evidence="2 3">
    <name type="scientific">Owenia fusiformis</name>
    <name type="common">Polychaete worm</name>
    <dbReference type="NCBI Taxonomy" id="6347"/>
    <lineage>
        <taxon>Eukaryota</taxon>
        <taxon>Metazoa</taxon>
        <taxon>Spiralia</taxon>
        <taxon>Lophotrochozoa</taxon>
        <taxon>Annelida</taxon>
        <taxon>Polychaeta</taxon>
        <taxon>Sedentaria</taxon>
        <taxon>Canalipalpata</taxon>
        <taxon>Sabellida</taxon>
        <taxon>Oweniida</taxon>
        <taxon>Oweniidae</taxon>
        <taxon>Owenia</taxon>
    </lineage>
</organism>
<name>A0A8S4PXT0_OWEFU</name>
<comment type="caution">
    <text evidence="2">The sequence shown here is derived from an EMBL/GenBank/DDBJ whole genome shotgun (WGS) entry which is preliminary data.</text>
</comment>
<feature type="domain" description="Tubulin--tyrosine ligase-like protein 12 SET-like" evidence="1">
    <location>
        <begin position="60"/>
        <end position="230"/>
    </location>
</feature>
<evidence type="ECO:0000313" key="3">
    <source>
        <dbReference type="Proteomes" id="UP000749559"/>
    </source>
</evidence>
<protein>
    <recommendedName>
        <fullName evidence="1">Tubulin--tyrosine ligase-like protein 12 SET-like domain-containing protein</fullName>
    </recommendedName>
</protein>
<gene>
    <name evidence="2" type="ORF">OFUS_LOCUS23141</name>
</gene>
<sequence>MPHVEDSFDFPKFVELHKPQLDTSGVPERYWETLYLKLKNEVFDAGSSFGMMKVLDAEDEDDFTWRIVVTTEDEISLDEKKHIYLIDHAWTYRLETARQQLTEIPGLVERMCGLMDLPFHDNSDRTQLVEDVLDTMWRFNQTYKIGNAQHGTKEAQSIWYILDEFGSRIQHSENPTVRMVPFFYAPSQISYTIMWPVTNLAEGDEVCRNYVESVMDPLYRKLRLLPWQPNVFTHHSYKPKDEDPQTFSQYRINETLPEGEVKREPLSLDRSLKVYCDVDEVKEYLTDSRFELIESEDDADILWVREHYKDYKTFAEQHPQNFINQYPYDSVITNKDLLTLVAQRSKSKDVSGDGDLNTLSQYFPKWLQVTYNLETELAEFVSYYQHRENEGLDNHWICKPWNMGRGLDLHITNNLNYILRLPETGPKIVSKYIEEPVLFYRDDLSIQVKFDIRFHVLLASVNPLKIYVYEYFLVRFSQKPFSLDHFDEHEKHFTVHRYEQNVINLNKLKDVDFIPLFNSQYSSHSWDKTRESMHAVIKDVFECSVSKPPPQGMPHSPQSRELFHLYDAIIFPGESMHAVIKDVFECSISKPPPQGMPHSPQSRELFGIDMMLKWATDDKGERYMQPVLLEVNYVPQHSRICSAHPETYNDTFAALFLGDLDNTKMTVL</sequence>
<dbReference type="EMBL" id="CAIIXF020000011">
    <property type="protein sequence ID" value="CAH1799086.1"/>
    <property type="molecule type" value="Genomic_DNA"/>
</dbReference>
<dbReference type="AlphaFoldDB" id="A0A8S4PXT0"/>
<dbReference type="PROSITE" id="PS51221">
    <property type="entry name" value="TTL"/>
    <property type="match status" value="1"/>
</dbReference>
<keyword evidence="3" id="KW-1185">Reference proteome</keyword>
<reference evidence="2" key="1">
    <citation type="submission" date="2022-03" db="EMBL/GenBank/DDBJ databases">
        <authorList>
            <person name="Martin C."/>
        </authorList>
    </citation>
    <scope>NUCLEOTIDE SEQUENCE</scope>
</reference>
<proteinExistence type="predicted"/>
<dbReference type="PANTHER" id="PTHR46088">
    <property type="entry name" value="TUBULIN--TYROSINE LIGASE-LIKE PROTEIN 12"/>
    <property type="match status" value="1"/>
</dbReference>